<sequence>MTATFTNDDSDSAKKVFSTPPATIDNSIKKHIPSQLQYKGLQVAGNTMTATFQLDFSSHDDYVSKVQALTAGNNDNPTSDVQKINTPLVQGIVGKENFESSDLLAWMADGFVQDGVITESDAGYVFDDDGNVEFSIGGQKLNSPSPLEVEQVVDNGFDAVIVDLDFKSTNSVGAVVWYLSEKVVGKDKEDKINAFLEQATKDGNGKAEDASYTDLPEKARNVSGNFAYAKKVTIAPADLNTLNKRLAQALGNPSSDVKLAIGDVEWPTSKNSDNNFLAHATVTGNLTCAAICARKQTADGSQSDDETKVRTIVHYPDSWSEGDGTGDSEDEGDEENVVVSSGADGVIGEFMLPLAAKSSAATVTVDPEGEVSYVAQWDFDKASVAPHKKALKKLLEQRFSVWKDEESTDGNVVHLKYTASADSAEKFTAAYSKVSNGSVGIDVEEGDESTFKKHWTISATQLDSLPQNATFKVVLTHGKFVDGGKEQSWKQKDLSRNGVSVEATTLKWTPIIVLMVVLVLVAGLIVLAIIKRATIAQWINRQAEAAGAANPQQQYQQQYPYQNQQRGQQGYPGPRPGPQGYPGQQGYPGPQGYPGQQGYPGPRPGQPQQPQPGQGQPQQPGQRPGGPGRQGYPGQQPGQPRGPQGYPGQGPGQPQQPQPGQGQPQQPGQRPGGPGRQGYPGQQPGRQPGQPRGPQGYPGQGPGQPQPGQGQPQQPGQRHSGPGQQGYNGQWQNGQFPGGRGPQQGPRGPQGPQGGPWNESDLN</sequence>
<gene>
    <name evidence="3" type="ORF">O6R08_08555</name>
</gene>
<feature type="compositionally biased region" description="Low complexity" evidence="1">
    <location>
        <begin position="581"/>
        <end position="600"/>
    </location>
</feature>
<feature type="compositionally biased region" description="Low complexity" evidence="1">
    <location>
        <begin position="632"/>
        <end position="644"/>
    </location>
</feature>
<organism evidence="3 4">
    <name type="scientific">Cutibacterium equinum</name>
    <dbReference type="NCBI Taxonomy" id="3016342"/>
    <lineage>
        <taxon>Bacteria</taxon>
        <taxon>Bacillati</taxon>
        <taxon>Actinomycetota</taxon>
        <taxon>Actinomycetes</taxon>
        <taxon>Propionibacteriales</taxon>
        <taxon>Propionibacteriaceae</taxon>
        <taxon>Cutibacterium</taxon>
    </lineage>
</organism>
<dbReference type="InterPro" id="IPR050149">
    <property type="entry name" value="Collagen_superfamily"/>
</dbReference>
<evidence type="ECO:0000256" key="1">
    <source>
        <dbReference type="SAM" id="MobiDB-lite"/>
    </source>
</evidence>
<dbReference type="RefSeq" id="WP_271417745.1">
    <property type="nucleotide sequence ID" value="NZ_CP115668.1"/>
</dbReference>
<feature type="compositionally biased region" description="Low complexity" evidence="1">
    <location>
        <begin position="551"/>
        <end position="572"/>
    </location>
</feature>
<proteinExistence type="predicted"/>
<feature type="region of interest" description="Disordered" evidence="1">
    <location>
        <begin position="550"/>
        <end position="763"/>
    </location>
</feature>
<evidence type="ECO:0000313" key="3">
    <source>
        <dbReference type="EMBL" id="WCC79553.1"/>
    </source>
</evidence>
<keyword evidence="2" id="KW-1133">Transmembrane helix</keyword>
<feature type="compositionally biased region" description="Low complexity" evidence="1">
    <location>
        <begin position="679"/>
        <end position="695"/>
    </location>
</feature>
<evidence type="ECO:0000313" key="4">
    <source>
        <dbReference type="Proteomes" id="UP001212097"/>
    </source>
</evidence>
<feature type="compositionally biased region" description="Low complexity" evidence="1">
    <location>
        <begin position="611"/>
        <end position="622"/>
    </location>
</feature>
<reference evidence="3 4" key="1">
    <citation type="submission" date="2023-06" db="EMBL/GenBank/DDBJ databases">
        <title>The Gram-positive Non-spore-bearing Anaerobic Bacilli of Human Feces.</title>
        <authorList>
            <person name="Eggerth A.H."/>
        </authorList>
    </citation>
    <scope>NUCLEOTIDE SEQUENCE [LARGE SCALE GENOMIC DNA]</scope>
    <source>
        <strain evidence="3 4">CBA3108</strain>
    </source>
</reference>
<evidence type="ECO:0000256" key="2">
    <source>
        <dbReference type="SAM" id="Phobius"/>
    </source>
</evidence>
<accession>A0ABY7QWW1</accession>
<name>A0ABY7QWW1_9ACTN</name>
<feature type="transmembrane region" description="Helical" evidence="2">
    <location>
        <begin position="508"/>
        <end position="530"/>
    </location>
</feature>
<keyword evidence="2" id="KW-0812">Transmembrane</keyword>
<feature type="compositionally biased region" description="Pro residues" evidence="1">
    <location>
        <begin position="601"/>
        <end position="610"/>
    </location>
</feature>
<feature type="compositionally biased region" description="Low complexity" evidence="1">
    <location>
        <begin position="706"/>
        <end position="735"/>
    </location>
</feature>
<dbReference type="EMBL" id="CP115668">
    <property type="protein sequence ID" value="WCC79553.1"/>
    <property type="molecule type" value="Genomic_DNA"/>
</dbReference>
<protein>
    <submittedName>
        <fullName evidence="3">Uncharacterized protein</fullName>
    </submittedName>
</protein>
<dbReference type="PANTHER" id="PTHR24023">
    <property type="entry name" value="COLLAGEN ALPHA"/>
    <property type="match status" value="1"/>
</dbReference>
<keyword evidence="2" id="KW-0472">Membrane</keyword>
<feature type="compositionally biased region" description="Low complexity" evidence="1">
    <location>
        <begin position="652"/>
        <end position="669"/>
    </location>
</feature>
<dbReference type="PANTHER" id="PTHR24023:SF372">
    <property type="entry name" value="COLLAGEN ALPHA-1(XVI) CHAIN"/>
    <property type="match status" value="1"/>
</dbReference>
<keyword evidence="4" id="KW-1185">Reference proteome</keyword>
<dbReference type="Proteomes" id="UP001212097">
    <property type="component" value="Chromosome"/>
</dbReference>